<protein>
    <submittedName>
        <fullName evidence="2">Uncharacterized protein</fullName>
    </submittedName>
</protein>
<name>A0A1F5TRL1_9BACT</name>
<dbReference type="Proteomes" id="UP000177579">
    <property type="component" value="Unassembled WGS sequence"/>
</dbReference>
<evidence type="ECO:0000313" key="3">
    <source>
        <dbReference type="Proteomes" id="UP000177579"/>
    </source>
</evidence>
<keyword evidence="1" id="KW-0472">Membrane</keyword>
<sequence length="217" mass="24574">MNKKAVGIFIILFGLLMISFIVYILFFSNLKAEFPVNTVNIQPEQGNENVAAKIIEGKKIKVNLNAFSPNEAIIEEDGVIIEGDIQNSPKKNLMRIASSFAERLGSYSNQSNFNNIKDLDVFMSKKMQKWANDYIVQKNKENIMSEVYYGIITQSTDAQVEDIDEDAGTASVLVKTRRREFLGSKENASDVFAQNIIVDYIKESGIWKVNEATWQVR</sequence>
<keyword evidence="1" id="KW-1133">Transmembrane helix</keyword>
<gene>
    <name evidence="2" type="ORF">A2531_02185</name>
</gene>
<evidence type="ECO:0000313" key="2">
    <source>
        <dbReference type="EMBL" id="OGF41478.1"/>
    </source>
</evidence>
<feature type="transmembrane region" description="Helical" evidence="1">
    <location>
        <begin position="6"/>
        <end position="26"/>
    </location>
</feature>
<accession>A0A1F5TRL1</accession>
<keyword evidence="1" id="KW-0812">Transmembrane</keyword>
<comment type="caution">
    <text evidence="2">The sequence shown here is derived from an EMBL/GenBank/DDBJ whole genome shotgun (WGS) entry which is preliminary data.</text>
</comment>
<reference evidence="2 3" key="1">
    <citation type="journal article" date="2016" name="Nat. Commun.">
        <title>Thousands of microbial genomes shed light on interconnected biogeochemical processes in an aquifer system.</title>
        <authorList>
            <person name="Anantharaman K."/>
            <person name="Brown C.T."/>
            <person name="Hug L.A."/>
            <person name="Sharon I."/>
            <person name="Castelle C.J."/>
            <person name="Probst A.J."/>
            <person name="Thomas B.C."/>
            <person name="Singh A."/>
            <person name="Wilkins M.J."/>
            <person name="Karaoz U."/>
            <person name="Brodie E.L."/>
            <person name="Williams K.H."/>
            <person name="Hubbard S.S."/>
            <person name="Banfield J.F."/>
        </authorList>
    </citation>
    <scope>NUCLEOTIDE SEQUENCE [LARGE SCALE GENOMIC DNA]</scope>
</reference>
<organism evidence="2 3">
    <name type="scientific">Candidatus Falkowbacteria bacterium RIFOXYD2_FULL_34_120</name>
    <dbReference type="NCBI Taxonomy" id="1798007"/>
    <lineage>
        <taxon>Bacteria</taxon>
        <taxon>Candidatus Falkowiibacteriota</taxon>
    </lineage>
</organism>
<dbReference type="EMBL" id="MFGO01000008">
    <property type="protein sequence ID" value="OGF41478.1"/>
    <property type="molecule type" value="Genomic_DNA"/>
</dbReference>
<dbReference type="AlphaFoldDB" id="A0A1F5TRL1"/>
<evidence type="ECO:0000256" key="1">
    <source>
        <dbReference type="SAM" id="Phobius"/>
    </source>
</evidence>
<proteinExistence type="predicted"/>